<proteinExistence type="predicted"/>
<comment type="caution">
    <text evidence="2">The sequence shown here is derived from an EMBL/GenBank/DDBJ whole genome shotgun (WGS) entry which is preliminary data.</text>
</comment>
<name>A0A8S0W916_9GAMM</name>
<sequence>MNLQKIYTALLTADLAAAEGWYTKLLGRGPDHRPMDTLVQWDLFDQGGLMLSSSDEIAGKGVMFVYVDDLAAERRRLQGLGIALGDDILGDYSTLAQLRDPDGNLITLATPPSRPFSPA</sequence>
<dbReference type="PROSITE" id="PS51819">
    <property type="entry name" value="VOC"/>
    <property type="match status" value="1"/>
</dbReference>
<evidence type="ECO:0000313" key="3">
    <source>
        <dbReference type="Proteomes" id="UP000494216"/>
    </source>
</evidence>
<protein>
    <submittedName>
        <fullName evidence="2">Catechol 2,3-dioxygenase</fullName>
    </submittedName>
</protein>
<dbReference type="InterPro" id="IPR037523">
    <property type="entry name" value="VOC_core"/>
</dbReference>
<reference evidence="2 3" key="1">
    <citation type="submission" date="2020-02" db="EMBL/GenBank/DDBJ databases">
        <authorList>
            <person name="Hogendoorn C."/>
        </authorList>
    </citation>
    <scope>NUCLEOTIDE SEQUENCE [LARGE SCALE GENOMIC DNA]</scope>
    <source>
        <strain evidence="2">METHB21</strain>
    </source>
</reference>
<dbReference type="EMBL" id="CADCXN010000018">
    <property type="protein sequence ID" value="CAA9889614.1"/>
    <property type="molecule type" value="Genomic_DNA"/>
</dbReference>
<dbReference type="RefSeq" id="WP_174624611.1">
    <property type="nucleotide sequence ID" value="NZ_CADCXN010000018.1"/>
</dbReference>
<feature type="domain" description="VOC" evidence="1">
    <location>
        <begin position="4"/>
        <end position="111"/>
    </location>
</feature>
<organism evidence="2 3">
    <name type="scientific">Candidatus Methylobacter favarea</name>
    <dbReference type="NCBI Taxonomy" id="2707345"/>
    <lineage>
        <taxon>Bacteria</taxon>
        <taxon>Pseudomonadati</taxon>
        <taxon>Pseudomonadota</taxon>
        <taxon>Gammaproteobacteria</taxon>
        <taxon>Methylococcales</taxon>
        <taxon>Methylococcaceae</taxon>
        <taxon>Methylobacter</taxon>
    </lineage>
</organism>
<dbReference type="SUPFAM" id="SSF54593">
    <property type="entry name" value="Glyoxalase/Bleomycin resistance protein/Dihydroxybiphenyl dioxygenase"/>
    <property type="match status" value="1"/>
</dbReference>
<dbReference type="Gene3D" id="3.10.180.10">
    <property type="entry name" value="2,3-Dihydroxybiphenyl 1,2-Dioxygenase, domain 1"/>
    <property type="match status" value="1"/>
</dbReference>
<keyword evidence="3" id="KW-1185">Reference proteome</keyword>
<dbReference type="Proteomes" id="UP000494216">
    <property type="component" value="Unassembled WGS sequence"/>
</dbReference>
<evidence type="ECO:0000259" key="1">
    <source>
        <dbReference type="PROSITE" id="PS51819"/>
    </source>
</evidence>
<evidence type="ECO:0000313" key="2">
    <source>
        <dbReference type="EMBL" id="CAA9889614.1"/>
    </source>
</evidence>
<dbReference type="AlphaFoldDB" id="A0A8S0W916"/>
<accession>A0A8S0W916</accession>
<dbReference type="InterPro" id="IPR029068">
    <property type="entry name" value="Glyas_Bleomycin-R_OHBP_Dase"/>
</dbReference>
<gene>
    <name evidence="2" type="ORF">METHB2_1140003</name>
</gene>